<feature type="non-terminal residue" evidence="2">
    <location>
        <position position="1"/>
    </location>
</feature>
<dbReference type="EMBL" id="JARKIK010000009">
    <property type="protein sequence ID" value="KAK8749722.1"/>
    <property type="molecule type" value="Genomic_DNA"/>
</dbReference>
<dbReference type="AlphaFoldDB" id="A0AAW0Y144"/>
<evidence type="ECO:0000313" key="3">
    <source>
        <dbReference type="Proteomes" id="UP001445076"/>
    </source>
</evidence>
<dbReference type="Proteomes" id="UP001445076">
    <property type="component" value="Unassembled WGS sequence"/>
</dbReference>
<dbReference type="SMART" id="SM00494">
    <property type="entry name" value="ChtBD2"/>
    <property type="match status" value="4"/>
</dbReference>
<dbReference type="GO" id="GO:0005576">
    <property type="term" value="C:extracellular region"/>
    <property type="evidence" value="ECO:0007669"/>
    <property type="project" value="InterPro"/>
</dbReference>
<dbReference type="Pfam" id="PF01607">
    <property type="entry name" value="CBM_14"/>
    <property type="match status" value="1"/>
</dbReference>
<evidence type="ECO:0000259" key="1">
    <source>
        <dbReference type="PROSITE" id="PS50940"/>
    </source>
</evidence>
<proteinExistence type="predicted"/>
<sequence>SILKCETPGRFPHPEDCGSYVHCIPEGGNGQLTTREKHCFGFPYSPDERRCVSHDQQPGCTTMGLRDIIPVPALQFLCEEGKTLAGCYNCKTAYECINGIPYIDVCADSEACTDNINFGGGACLPYDFVIEFKTCECEKTGLMADSYNETFYIYCEVTNDHTTMDLYQCDNGKLFSSTSLTCEEPQPPVVPDIPPCDGSTDTRVNPNDCSYSYTCLPDNSTRVSQCGPNEYFDQDSDSCESACSFVTTTLPNAKKCQHVGYNPDPTDCTKYYVCLTQYAEPYKHETCPLGYFDPSERICVTGPLPDDCTPFDYSQCPGYDKLMC</sequence>
<dbReference type="InterPro" id="IPR036508">
    <property type="entry name" value="Chitin-bd_dom_sf"/>
</dbReference>
<comment type="caution">
    <text evidence="2">The sequence shown here is derived from an EMBL/GenBank/DDBJ whole genome shotgun (WGS) entry which is preliminary data.</text>
</comment>
<dbReference type="Gene3D" id="2.170.140.10">
    <property type="entry name" value="Chitin binding domain"/>
    <property type="match status" value="2"/>
</dbReference>
<reference evidence="2 3" key="1">
    <citation type="journal article" date="2024" name="BMC Genomics">
        <title>Genome assembly of redclaw crayfish (Cherax quadricarinatus) provides insights into its immune adaptation and hypoxia tolerance.</title>
        <authorList>
            <person name="Liu Z."/>
            <person name="Zheng J."/>
            <person name="Li H."/>
            <person name="Fang K."/>
            <person name="Wang S."/>
            <person name="He J."/>
            <person name="Zhou D."/>
            <person name="Weng S."/>
            <person name="Chi M."/>
            <person name="Gu Z."/>
            <person name="He J."/>
            <person name="Li F."/>
            <person name="Wang M."/>
        </authorList>
    </citation>
    <scope>NUCLEOTIDE SEQUENCE [LARGE SCALE GENOMIC DNA]</scope>
    <source>
        <strain evidence="2">ZL_2023a</strain>
    </source>
</reference>
<feature type="domain" description="Chitin-binding type-2" evidence="1">
    <location>
        <begin position="253"/>
        <end position="310"/>
    </location>
</feature>
<accession>A0AAW0Y144</accession>
<name>A0AAW0Y144_CHEQU</name>
<dbReference type="GO" id="GO:0008061">
    <property type="term" value="F:chitin binding"/>
    <property type="evidence" value="ECO:0007669"/>
    <property type="project" value="InterPro"/>
</dbReference>
<keyword evidence="3" id="KW-1185">Reference proteome</keyword>
<feature type="domain" description="Chitin-binding type-2" evidence="1">
    <location>
        <begin position="193"/>
        <end position="239"/>
    </location>
</feature>
<dbReference type="InterPro" id="IPR002557">
    <property type="entry name" value="Chitin-bd_dom"/>
</dbReference>
<gene>
    <name evidence="2" type="ORF">OTU49_015497</name>
</gene>
<evidence type="ECO:0000313" key="2">
    <source>
        <dbReference type="EMBL" id="KAK8749722.1"/>
    </source>
</evidence>
<protein>
    <recommendedName>
        <fullName evidence="1">Chitin-binding type-2 domain-containing protein</fullName>
    </recommendedName>
</protein>
<dbReference type="SUPFAM" id="SSF57625">
    <property type="entry name" value="Invertebrate chitin-binding proteins"/>
    <property type="match status" value="3"/>
</dbReference>
<dbReference type="PROSITE" id="PS50940">
    <property type="entry name" value="CHIT_BIND_II"/>
    <property type="match status" value="2"/>
</dbReference>
<organism evidence="2 3">
    <name type="scientific">Cherax quadricarinatus</name>
    <name type="common">Australian red claw crayfish</name>
    <dbReference type="NCBI Taxonomy" id="27406"/>
    <lineage>
        <taxon>Eukaryota</taxon>
        <taxon>Metazoa</taxon>
        <taxon>Ecdysozoa</taxon>
        <taxon>Arthropoda</taxon>
        <taxon>Crustacea</taxon>
        <taxon>Multicrustacea</taxon>
        <taxon>Malacostraca</taxon>
        <taxon>Eumalacostraca</taxon>
        <taxon>Eucarida</taxon>
        <taxon>Decapoda</taxon>
        <taxon>Pleocyemata</taxon>
        <taxon>Astacidea</taxon>
        <taxon>Parastacoidea</taxon>
        <taxon>Parastacidae</taxon>
        <taxon>Cherax</taxon>
    </lineage>
</organism>